<dbReference type="RefSeq" id="XP_001425957.1">
    <property type="nucleotide sequence ID" value="XM_001425920.1"/>
</dbReference>
<organism evidence="1 2">
    <name type="scientific">Paramecium tetraurelia</name>
    <dbReference type="NCBI Taxonomy" id="5888"/>
    <lineage>
        <taxon>Eukaryota</taxon>
        <taxon>Sar</taxon>
        <taxon>Alveolata</taxon>
        <taxon>Ciliophora</taxon>
        <taxon>Intramacronucleata</taxon>
        <taxon>Oligohymenophorea</taxon>
        <taxon>Peniculida</taxon>
        <taxon>Parameciidae</taxon>
        <taxon>Paramecium</taxon>
    </lineage>
</organism>
<dbReference type="EMBL" id="CT867997">
    <property type="protein sequence ID" value="CAK58559.1"/>
    <property type="molecule type" value="Genomic_DNA"/>
</dbReference>
<gene>
    <name evidence="1" type="ORF">GSPATT00004932001</name>
</gene>
<dbReference type="InParanoid" id="A0BJ42"/>
<dbReference type="GeneID" id="5011741"/>
<keyword evidence="2" id="KW-1185">Reference proteome</keyword>
<evidence type="ECO:0000313" key="1">
    <source>
        <dbReference type="EMBL" id="CAK58559.1"/>
    </source>
</evidence>
<dbReference type="AlphaFoldDB" id="A0BJ42"/>
<sequence>MLSLYPSSHSQIQILKCSFELIIYLRINSSIFNNLNSSFQQHFFFIFIQSATNQPQCILTINLFHLHLFYSKTLLNYYKQLFSLYLIASGQNFITFKLTLSQINILSNVSIQYQERLQQTRKYSCYICIKYELNIKSKQLNPIFSIILIKYQWWNQDLIFQSKDLIGQDLCQI</sequence>
<accession>A0BJ42</accession>
<reference evidence="1 2" key="1">
    <citation type="journal article" date="2006" name="Nature">
        <title>Global trends of whole-genome duplications revealed by the ciliate Paramecium tetraurelia.</title>
        <authorList>
            <consortium name="Genoscope"/>
            <person name="Aury J.-M."/>
            <person name="Jaillon O."/>
            <person name="Duret L."/>
            <person name="Noel B."/>
            <person name="Jubin C."/>
            <person name="Porcel B.M."/>
            <person name="Segurens B."/>
            <person name="Daubin V."/>
            <person name="Anthouard V."/>
            <person name="Aiach N."/>
            <person name="Arnaiz O."/>
            <person name="Billaut A."/>
            <person name="Beisson J."/>
            <person name="Blanc I."/>
            <person name="Bouhouche K."/>
            <person name="Camara F."/>
            <person name="Duharcourt S."/>
            <person name="Guigo R."/>
            <person name="Gogendeau D."/>
            <person name="Katinka M."/>
            <person name="Keller A.-M."/>
            <person name="Kissmehl R."/>
            <person name="Klotz C."/>
            <person name="Koll F."/>
            <person name="Le Moue A."/>
            <person name="Lepere C."/>
            <person name="Malinsky S."/>
            <person name="Nowacki M."/>
            <person name="Nowak J.K."/>
            <person name="Plattner H."/>
            <person name="Poulain J."/>
            <person name="Ruiz F."/>
            <person name="Serrano V."/>
            <person name="Zagulski M."/>
            <person name="Dessen P."/>
            <person name="Betermier M."/>
            <person name="Weissenbach J."/>
            <person name="Scarpelli C."/>
            <person name="Schachter V."/>
            <person name="Sperling L."/>
            <person name="Meyer E."/>
            <person name="Cohen J."/>
            <person name="Wincker P."/>
        </authorList>
    </citation>
    <scope>NUCLEOTIDE SEQUENCE [LARGE SCALE GENOMIC DNA]</scope>
    <source>
        <strain evidence="1 2">Stock d4-2</strain>
    </source>
</reference>
<dbReference type="KEGG" id="ptm:GSPATT00004932001"/>
<dbReference type="HOGENOM" id="CLU_1550497_0_0_1"/>
<name>A0BJ42_PARTE</name>
<evidence type="ECO:0000313" key="2">
    <source>
        <dbReference type="Proteomes" id="UP000000600"/>
    </source>
</evidence>
<protein>
    <recommendedName>
        <fullName evidence="3">Transmembrane protein</fullName>
    </recommendedName>
</protein>
<dbReference type="Proteomes" id="UP000000600">
    <property type="component" value="Unassembled WGS sequence"/>
</dbReference>
<proteinExistence type="predicted"/>
<evidence type="ECO:0008006" key="3">
    <source>
        <dbReference type="Google" id="ProtNLM"/>
    </source>
</evidence>